<dbReference type="EMBL" id="LT629695">
    <property type="protein sequence ID" value="SDH57445.1"/>
    <property type="molecule type" value="Genomic_DNA"/>
</dbReference>
<organism evidence="1 2">
    <name type="scientific">Agrococcus jejuensis</name>
    <dbReference type="NCBI Taxonomy" id="399736"/>
    <lineage>
        <taxon>Bacteria</taxon>
        <taxon>Bacillati</taxon>
        <taxon>Actinomycetota</taxon>
        <taxon>Actinomycetes</taxon>
        <taxon>Micrococcales</taxon>
        <taxon>Microbacteriaceae</taxon>
        <taxon>Agrococcus</taxon>
    </lineage>
</organism>
<evidence type="ECO:0000313" key="2">
    <source>
        <dbReference type="Proteomes" id="UP000198822"/>
    </source>
</evidence>
<protein>
    <recommendedName>
        <fullName evidence="3">Mycothiol maleylpyruvate isomerase N-terminal domain-containing protein</fullName>
    </recommendedName>
</protein>
<gene>
    <name evidence="1" type="ORF">SAMN04489720_1659</name>
</gene>
<keyword evidence="2" id="KW-1185">Reference proteome</keyword>
<name>A0A1G8DII3_9MICO</name>
<reference evidence="2" key="1">
    <citation type="submission" date="2016-10" db="EMBL/GenBank/DDBJ databases">
        <authorList>
            <person name="Varghese N."/>
            <person name="Submissions S."/>
        </authorList>
    </citation>
    <scope>NUCLEOTIDE SEQUENCE [LARGE SCALE GENOMIC DNA]</scope>
    <source>
        <strain evidence="2">DSM 22002</strain>
    </source>
</reference>
<dbReference type="AlphaFoldDB" id="A0A1G8DII3"/>
<accession>A0A1G8DII3</accession>
<sequence>MTMTAPERGPIHRADPDAALLLQQVRLSTHRLLGATMRLGDVELLHPAASGLGTRRHVIARLVRHARRIMAAPDDPTRGLASDSLLKAPAAELIDALSTTLAMVVRRLDDQPSARIPADDGDELCARDHLAWLELTHVDLGVGFEMHDIPEAALPAIAAHLERWTTPDATATVAGNSPFALLFARDVQPPRR</sequence>
<proteinExistence type="predicted"/>
<evidence type="ECO:0000313" key="1">
    <source>
        <dbReference type="EMBL" id="SDH57445.1"/>
    </source>
</evidence>
<dbReference type="Proteomes" id="UP000198822">
    <property type="component" value="Chromosome I"/>
</dbReference>
<evidence type="ECO:0008006" key="3">
    <source>
        <dbReference type="Google" id="ProtNLM"/>
    </source>
</evidence>
<dbReference type="STRING" id="399736.SAMN04489720_1659"/>